<reference evidence="1" key="1">
    <citation type="journal article" date="2020" name="Ecol. Evol.">
        <title>Genome structure and content of the rice root-knot nematode (Meloidogyne graminicola).</title>
        <authorList>
            <person name="Phan N.T."/>
            <person name="Danchin E.G.J."/>
            <person name="Klopp C."/>
            <person name="Perfus-Barbeoch L."/>
            <person name="Kozlowski D.K."/>
            <person name="Koutsovoulos G.D."/>
            <person name="Lopez-Roques C."/>
            <person name="Bouchez O."/>
            <person name="Zahm M."/>
            <person name="Besnard G."/>
            <person name="Bellafiore S."/>
        </authorList>
    </citation>
    <scope>NUCLEOTIDE SEQUENCE</scope>
    <source>
        <strain evidence="1">VN-18</strain>
    </source>
</reference>
<dbReference type="AlphaFoldDB" id="A0A8T0A5C6"/>
<sequence>MNNGNEVAIKTEKNITNRKLHDERDYEHEAILNDQCEKFCDGVIKFRPFGILEPQSARNARKNMKSLFPLLCDAANIHYQVRELDKEIAKLSI</sequence>
<evidence type="ECO:0000313" key="2">
    <source>
        <dbReference type="Proteomes" id="UP000605970"/>
    </source>
</evidence>
<accession>A0A8T0A5C6</accession>
<comment type="caution">
    <text evidence="1">The sequence shown here is derived from an EMBL/GenBank/DDBJ whole genome shotgun (WGS) entry which is preliminary data.</text>
</comment>
<dbReference type="EMBL" id="JABEBT010000001">
    <property type="protein sequence ID" value="KAF7640519.1"/>
    <property type="molecule type" value="Genomic_DNA"/>
</dbReference>
<protein>
    <submittedName>
        <fullName evidence="1">Uncharacterized protein</fullName>
    </submittedName>
</protein>
<keyword evidence="2" id="KW-1185">Reference proteome</keyword>
<dbReference type="OrthoDB" id="5826082at2759"/>
<dbReference type="Proteomes" id="UP000605970">
    <property type="component" value="Unassembled WGS sequence"/>
</dbReference>
<organism evidence="1 2">
    <name type="scientific">Meloidogyne graminicola</name>
    <dbReference type="NCBI Taxonomy" id="189291"/>
    <lineage>
        <taxon>Eukaryota</taxon>
        <taxon>Metazoa</taxon>
        <taxon>Ecdysozoa</taxon>
        <taxon>Nematoda</taxon>
        <taxon>Chromadorea</taxon>
        <taxon>Rhabditida</taxon>
        <taxon>Tylenchina</taxon>
        <taxon>Tylenchomorpha</taxon>
        <taxon>Tylenchoidea</taxon>
        <taxon>Meloidogynidae</taxon>
        <taxon>Meloidogyninae</taxon>
        <taxon>Meloidogyne</taxon>
    </lineage>
</organism>
<gene>
    <name evidence="1" type="ORF">Mgra_00000342</name>
</gene>
<evidence type="ECO:0000313" key="1">
    <source>
        <dbReference type="EMBL" id="KAF7640519.1"/>
    </source>
</evidence>
<name>A0A8T0A5C6_9BILA</name>
<proteinExistence type="predicted"/>